<organism evidence="1 2">
    <name type="scientific">Artomyces pyxidatus</name>
    <dbReference type="NCBI Taxonomy" id="48021"/>
    <lineage>
        <taxon>Eukaryota</taxon>
        <taxon>Fungi</taxon>
        <taxon>Dikarya</taxon>
        <taxon>Basidiomycota</taxon>
        <taxon>Agaricomycotina</taxon>
        <taxon>Agaricomycetes</taxon>
        <taxon>Russulales</taxon>
        <taxon>Auriscalpiaceae</taxon>
        <taxon>Artomyces</taxon>
    </lineage>
</organism>
<dbReference type="Proteomes" id="UP000814140">
    <property type="component" value="Unassembled WGS sequence"/>
</dbReference>
<accession>A0ACB8TDR2</accession>
<reference evidence="1" key="1">
    <citation type="submission" date="2021-03" db="EMBL/GenBank/DDBJ databases">
        <authorList>
            <consortium name="DOE Joint Genome Institute"/>
            <person name="Ahrendt S."/>
            <person name="Looney B.P."/>
            <person name="Miyauchi S."/>
            <person name="Morin E."/>
            <person name="Drula E."/>
            <person name="Courty P.E."/>
            <person name="Chicoki N."/>
            <person name="Fauchery L."/>
            <person name="Kohler A."/>
            <person name="Kuo A."/>
            <person name="Labutti K."/>
            <person name="Pangilinan J."/>
            <person name="Lipzen A."/>
            <person name="Riley R."/>
            <person name="Andreopoulos W."/>
            <person name="He G."/>
            <person name="Johnson J."/>
            <person name="Barry K.W."/>
            <person name="Grigoriev I.V."/>
            <person name="Nagy L."/>
            <person name="Hibbett D."/>
            <person name="Henrissat B."/>
            <person name="Matheny P.B."/>
            <person name="Labbe J."/>
            <person name="Martin F."/>
        </authorList>
    </citation>
    <scope>NUCLEOTIDE SEQUENCE</scope>
    <source>
        <strain evidence="1">HHB10654</strain>
    </source>
</reference>
<reference evidence="1" key="2">
    <citation type="journal article" date="2022" name="New Phytol.">
        <title>Evolutionary transition to the ectomycorrhizal habit in the genomes of a hyperdiverse lineage of mushroom-forming fungi.</title>
        <authorList>
            <person name="Looney B."/>
            <person name="Miyauchi S."/>
            <person name="Morin E."/>
            <person name="Drula E."/>
            <person name="Courty P.E."/>
            <person name="Kohler A."/>
            <person name="Kuo A."/>
            <person name="LaButti K."/>
            <person name="Pangilinan J."/>
            <person name="Lipzen A."/>
            <person name="Riley R."/>
            <person name="Andreopoulos W."/>
            <person name="He G."/>
            <person name="Johnson J."/>
            <person name="Nolan M."/>
            <person name="Tritt A."/>
            <person name="Barry K.W."/>
            <person name="Grigoriev I.V."/>
            <person name="Nagy L.G."/>
            <person name="Hibbett D."/>
            <person name="Henrissat B."/>
            <person name="Matheny P.B."/>
            <person name="Labbe J."/>
            <person name="Martin F.M."/>
        </authorList>
    </citation>
    <scope>NUCLEOTIDE SEQUENCE</scope>
    <source>
        <strain evidence="1">HHB10654</strain>
    </source>
</reference>
<keyword evidence="2" id="KW-1185">Reference proteome</keyword>
<evidence type="ECO:0000313" key="2">
    <source>
        <dbReference type="Proteomes" id="UP000814140"/>
    </source>
</evidence>
<gene>
    <name evidence="1" type="ORF">BV25DRAFT_1820541</name>
</gene>
<dbReference type="EMBL" id="MU277192">
    <property type="protein sequence ID" value="KAI0066550.1"/>
    <property type="molecule type" value="Genomic_DNA"/>
</dbReference>
<sequence length="156" mass="17829">MPRRREEDCESDDDISLEPRTATPIFDRRISPGPSRDRPPTPPYMKSRGSHGVIDLRDATIEQLRCDVEALRKQSQDALNASARVTEELSQARAESARVRASLKSAEIMLEDEVRRRREAERVANEEARARRELEDAMQGMKLRWPRGSPQYGSPT</sequence>
<comment type="caution">
    <text evidence="1">The sequence shown here is derived from an EMBL/GenBank/DDBJ whole genome shotgun (WGS) entry which is preliminary data.</text>
</comment>
<proteinExistence type="predicted"/>
<protein>
    <submittedName>
        <fullName evidence="1">Uncharacterized protein</fullName>
    </submittedName>
</protein>
<name>A0ACB8TDR2_9AGAM</name>
<evidence type="ECO:0000313" key="1">
    <source>
        <dbReference type="EMBL" id="KAI0066550.1"/>
    </source>
</evidence>